<keyword evidence="1" id="KW-0472">Membrane</keyword>
<proteinExistence type="predicted"/>
<protein>
    <submittedName>
        <fullName evidence="2">AzlD domain-containing protein</fullName>
    </submittedName>
</protein>
<keyword evidence="1" id="KW-0812">Transmembrane</keyword>
<feature type="transmembrane region" description="Helical" evidence="1">
    <location>
        <begin position="41"/>
        <end position="61"/>
    </location>
</feature>
<dbReference type="InterPro" id="IPR008407">
    <property type="entry name" value="Brnchd-chn_aa_trnsp_AzlD"/>
</dbReference>
<dbReference type="RefSeq" id="WP_380136387.1">
    <property type="nucleotide sequence ID" value="NZ_JBHLUI010000006.1"/>
</dbReference>
<organism evidence="2 3">
    <name type="scientific">Kineococcus gynurae</name>
    <dbReference type="NCBI Taxonomy" id="452979"/>
    <lineage>
        <taxon>Bacteria</taxon>
        <taxon>Bacillati</taxon>
        <taxon>Actinomycetota</taxon>
        <taxon>Actinomycetes</taxon>
        <taxon>Kineosporiales</taxon>
        <taxon>Kineosporiaceae</taxon>
        <taxon>Kineococcus</taxon>
    </lineage>
</organism>
<keyword evidence="1" id="KW-1133">Transmembrane helix</keyword>
<accession>A0ABV5LMR3</accession>
<keyword evidence="3" id="KW-1185">Reference proteome</keyword>
<reference evidence="2 3" key="1">
    <citation type="submission" date="2024-09" db="EMBL/GenBank/DDBJ databases">
        <authorList>
            <person name="Sun Q."/>
            <person name="Mori K."/>
        </authorList>
    </citation>
    <scope>NUCLEOTIDE SEQUENCE [LARGE SCALE GENOMIC DNA]</scope>
    <source>
        <strain evidence="2 3">TISTR 1856</strain>
    </source>
</reference>
<gene>
    <name evidence="2" type="ORF">ACFFVI_00270</name>
</gene>
<evidence type="ECO:0000313" key="3">
    <source>
        <dbReference type="Proteomes" id="UP001589748"/>
    </source>
</evidence>
<dbReference type="Proteomes" id="UP001589748">
    <property type="component" value="Unassembled WGS sequence"/>
</dbReference>
<comment type="caution">
    <text evidence="2">The sequence shown here is derived from an EMBL/GenBank/DDBJ whole genome shotgun (WGS) entry which is preliminary data.</text>
</comment>
<feature type="transmembrane region" description="Helical" evidence="1">
    <location>
        <begin position="90"/>
        <end position="108"/>
    </location>
</feature>
<name>A0ABV5LMR3_9ACTN</name>
<sequence>MLNPTTALTAVLALAVGTAALRLGGLALAGRVRLAPGVQALLDRGTVVLIVAVVAVATLPGSRAADAPLPLALPLGVLVGAVLAWRRAPFAVVVLAAAGTTAALRALGLG</sequence>
<feature type="transmembrane region" description="Helical" evidence="1">
    <location>
        <begin position="6"/>
        <end position="29"/>
    </location>
</feature>
<dbReference type="EMBL" id="JBHMDM010000001">
    <property type="protein sequence ID" value="MFB9375393.1"/>
    <property type="molecule type" value="Genomic_DNA"/>
</dbReference>
<evidence type="ECO:0000313" key="2">
    <source>
        <dbReference type="EMBL" id="MFB9375393.1"/>
    </source>
</evidence>
<evidence type="ECO:0000256" key="1">
    <source>
        <dbReference type="SAM" id="Phobius"/>
    </source>
</evidence>
<dbReference type="Pfam" id="PF05437">
    <property type="entry name" value="AzlD"/>
    <property type="match status" value="1"/>
</dbReference>